<reference evidence="2 3" key="1">
    <citation type="journal article" date="2019" name="Nat. Ecol. Evol.">
        <title>Megaphylogeny resolves global patterns of mushroom evolution.</title>
        <authorList>
            <person name="Varga T."/>
            <person name="Krizsan K."/>
            <person name="Foldi C."/>
            <person name="Dima B."/>
            <person name="Sanchez-Garcia M."/>
            <person name="Sanchez-Ramirez S."/>
            <person name="Szollosi G.J."/>
            <person name="Szarkandi J.G."/>
            <person name="Papp V."/>
            <person name="Albert L."/>
            <person name="Andreopoulos W."/>
            <person name="Angelini C."/>
            <person name="Antonin V."/>
            <person name="Barry K.W."/>
            <person name="Bougher N.L."/>
            <person name="Buchanan P."/>
            <person name="Buyck B."/>
            <person name="Bense V."/>
            <person name="Catcheside P."/>
            <person name="Chovatia M."/>
            <person name="Cooper J."/>
            <person name="Damon W."/>
            <person name="Desjardin D."/>
            <person name="Finy P."/>
            <person name="Geml J."/>
            <person name="Haridas S."/>
            <person name="Hughes K."/>
            <person name="Justo A."/>
            <person name="Karasinski D."/>
            <person name="Kautmanova I."/>
            <person name="Kiss B."/>
            <person name="Kocsube S."/>
            <person name="Kotiranta H."/>
            <person name="LaButti K.M."/>
            <person name="Lechner B.E."/>
            <person name="Liimatainen K."/>
            <person name="Lipzen A."/>
            <person name="Lukacs Z."/>
            <person name="Mihaltcheva S."/>
            <person name="Morgado L.N."/>
            <person name="Niskanen T."/>
            <person name="Noordeloos M.E."/>
            <person name="Ohm R.A."/>
            <person name="Ortiz-Santana B."/>
            <person name="Ovrebo C."/>
            <person name="Racz N."/>
            <person name="Riley R."/>
            <person name="Savchenko A."/>
            <person name="Shiryaev A."/>
            <person name="Soop K."/>
            <person name="Spirin V."/>
            <person name="Szebenyi C."/>
            <person name="Tomsovsky M."/>
            <person name="Tulloss R.E."/>
            <person name="Uehling J."/>
            <person name="Grigoriev I.V."/>
            <person name="Vagvolgyi C."/>
            <person name="Papp T."/>
            <person name="Martin F.M."/>
            <person name="Miettinen O."/>
            <person name="Hibbett D.S."/>
            <person name="Nagy L.G."/>
        </authorList>
    </citation>
    <scope>NUCLEOTIDE SEQUENCE [LARGE SCALE GENOMIC DNA]</scope>
    <source>
        <strain evidence="2 3">CBS 121175</strain>
    </source>
</reference>
<dbReference type="AlphaFoldDB" id="A0A5C3KCZ1"/>
<dbReference type="InterPro" id="IPR025476">
    <property type="entry name" value="Helitron_helicase-like"/>
</dbReference>
<proteinExistence type="predicted"/>
<gene>
    <name evidence="2" type="ORF">FA15DRAFT_559332</name>
</gene>
<sequence length="375" mass="42043">EKLSKSTRRRLYFGTCCLSGKIKIPYVHKPPWELLELFNGSNIFSSHFLSHITSYNNAFAMASLSAQTVHHGGGGPPVFTLQGELRHMHGGILPAEGENPRFAQTYFVSNEAALNFRVANLEAHAAANPNRGSLLRVNREVMSIIQDVLYHHNIYIQIYQTAWERLQQLPEAPDLHFQLKIAPGADQRRYNLPTAEEVAIILPGDGAEEVTSRDVIVFQRAGVPKCIVEFSPSYIPLYYVLLFAYGESGWMTGIPHTNPNTGEPVPPRPNGGYVTVTQMEYWAFHLHTRPSGIESNHIFLARGLFQRLIVDVWAATDQARLNWMRHNQKQLRAEVYSGVVDAVNNGDADLGTLGTRLILPSSYIGGSRSMFQLYQ</sequence>
<feature type="non-terminal residue" evidence="2">
    <location>
        <position position="375"/>
    </location>
</feature>
<dbReference type="OrthoDB" id="2272314at2759"/>
<dbReference type="Proteomes" id="UP000307440">
    <property type="component" value="Unassembled WGS sequence"/>
</dbReference>
<dbReference type="PANTHER" id="PTHR45786">
    <property type="entry name" value="DNA BINDING PROTEIN-LIKE"/>
    <property type="match status" value="1"/>
</dbReference>
<feature type="domain" description="Helitron helicase-like" evidence="1">
    <location>
        <begin position="281"/>
        <end position="375"/>
    </location>
</feature>
<accession>A0A5C3KCZ1</accession>
<keyword evidence="3" id="KW-1185">Reference proteome</keyword>
<dbReference type="EMBL" id="ML210472">
    <property type="protein sequence ID" value="TFK17712.1"/>
    <property type="molecule type" value="Genomic_DNA"/>
</dbReference>
<evidence type="ECO:0000259" key="1">
    <source>
        <dbReference type="Pfam" id="PF14214"/>
    </source>
</evidence>
<evidence type="ECO:0000313" key="2">
    <source>
        <dbReference type="EMBL" id="TFK17712.1"/>
    </source>
</evidence>
<protein>
    <recommendedName>
        <fullName evidence="1">Helitron helicase-like domain-containing protein</fullName>
    </recommendedName>
</protein>
<name>A0A5C3KCZ1_COPMA</name>
<dbReference type="STRING" id="230819.A0A5C3KCZ1"/>
<feature type="non-terminal residue" evidence="2">
    <location>
        <position position="1"/>
    </location>
</feature>
<dbReference type="PANTHER" id="PTHR45786:SF74">
    <property type="entry name" value="ATP-DEPENDENT DNA HELICASE"/>
    <property type="match status" value="1"/>
</dbReference>
<organism evidence="2 3">
    <name type="scientific">Coprinopsis marcescibilis</name>
    <name type="common">Agaric fungus</name>
    <name type="synonym">Psathyrella marcescibilis</name>
    <dbReference type="NCBI Taxonomy" id="230819"/>
    <lineage>
        <taxon>Eukaryota</taxon>
        <taxon>Fungi</taxon>
        <taxon>Dikarya</taxon>
        <taxon>Basidiomycota</taxon>
        <taxon>Agaricomycotina</taxon>
        <taxon>Agaricomycetes</taxon>
        <taxon>Agaricomycetidae</taxon>
        <taxon>Agaricales</taxon>
        <taxon>Agaricineae</taxon>
        <taxon>Psathyrellaceae</taxon>
        <taxon>Coprinopsis</taxon>
    </lineage>
</organism>
<dbReference type="Pfam" id="PF14214">
    <property type="entry name" value="Helitron_like_N"/>
    <property type="match status" value="1"/>
</dbReference>
<evidence type="ECO:0000313" key="3">
    <source>
        <dbReference type="Proteomes" id="UP000307440"/>
    </source>
</evidence>